<feature type="compositionally biased region" description="Polar residues" evidence="1">
    <location>
        <begin position="265"/>
        <end position="276"/>
    </location>
</feature>
<feature type="compositionally biased region" description="Polar residues" evidence="1">
    <location>
        <begin position="144"/>
        <end position="159"/>
    </location>
</feature>
<feature type="compositionally biased region" description="Polar residues" evidence="1">
    <location>
        <begin position="59"/>
        <end position="82"/>
    </location>
</feature>
<feature type="compositionally biased region" description="Basic and acidic residues" evidence="1">
    <location>
        <begin position="547"/>
        <end position="556"/>
    </location>
</feature>
<evidence type="ECO:0000313" key="2">
    <source>
        <dbReference type="EMBL" id="KAF7716004.1"/>
    </source>
</evidence>
<keyword evidence="3" id="KW-1185">Reference proteome</keyword>
<feature type="region of interest" description="Disordered" evidence="1">
    <location>
        <begin position="207"/>
        <end position="500"/>
    </location>
</feature>
<organism evidence="2 3">
    <name type="scientific">Penicillium ucsense</name>
    <dbReference type="NCBI Taxonomy" id="2839758"/>
    <lineage>
        <taxon>Eukaryota</taxon>
        <taxon>Fungi</taxon>
        <taxon>Dikarya</taxon>
        <taxon>Ascomycota</taxon>
        <taxon>Pezizomycotina</taxon>
        <taxon>Eurotiomycetes</taxon>
        <taxon>Eurotiomycetidae</taxon>
        <taxon>Eurotiales</taxon>
        <taxon>Aspergillaceae</taxon>
        <taxon>Penicillium</taxon>
    </lineage>
</organism>
<proteinExistence type="predicted"/>
<gene>
    <name evidence="2" type="ORF">PECM_006075</name>
</gene>
<feature type="region of interest" description="Disordered" evidence="1">
    <location>
        <begin position="513"/>
        <end position="587"/>
    </location>
</feature>
<feature type="compositionally biased region" description="Acidic residues" evidence="1">
    <location>
        <begin position="413"/>
        <end position="427"/>
    </location>
</feature>
<feature type="compositionally biased region" description="Polar residues" evidence="1">
    <location>
        <begin position="25"/>
        <end position="35"/>
    </location>
</feature>
<feature type="compositionally biased region" description="Basic and acidic residues" evidence="1">
    <location>
        <begin position="98"/>
        <end position="117"/>
    </location>
</feature>
<dbReference type="OrthoDB" id="73788at2759"/>
<feature type="region of interest" description="Disordered" evidence="1">
    <location>
        <begin position="604"/>
        <end position="623"/>
    </location>
</feature>
<comment type="caution">
    <text evidence="2">The sequence shown here is derived from an EMBL/GenBank/DDBJ whole genome shotgun (WGS) entry which is preliminary data.</text>
</comment>
<feature type="compositionally biased region" description="Polar residues" evidence="1">
    <location>
        <begin position="304"/>
        <end position="315"/>
    </location>
</feature>
<evidence type="ECO:0000313" key="3">
    <source>
        <dbReference type="Proteomes" id="UP000631181"/>
    </source>
</evidence>
<sequence>MNEPAKSSIRPIPAHEQFRTPRRPITQSSSRATKSTTHKRKPSPPSSLSERRSKRVSLPVSSTAQSTLTQIDFVTQTPISTNDELDYIEHTGSGASRIRQDDKPVHIGHRSDGESEYKSPGPILKGISKLGTRVEHPKRRAKSGPTQRASLRSSITPAQSKGKGKRKPNDKPPSKRDKTLTQMDFVRRYITIDDDDDAGADMAYLKAPSSLTTRGGNVPRDEKVTQDSKPKISPPPSKGPWRIRAATDLSASEVSPEVRGKQGSARPSKSPNTSALDTPITPRKSKRLEIPSSQSPESPGLAIITSSQFRSATRSPQRRSHPEKTDTQKITKKEFSDEEVPFHEHLEADQSHDTTPSKSKSGIIPPLALSSQVVPCRGSSVKLSPKSRAVEHSSHNSSQVPRDQRERTVVYETDADTDNEDFGDDPDSPSKRQLTDHANSPLIDAQSDSPHDDDSEDLPLPSRNPTIEPETAPASEAFMSDASMFYRRQQPATQFPHEPIPMLNTQKMTELFPKEAISSPVQPVPLSSQTQGMEQVEIVPESSPARSPEKNAESRSQDLFQRPRRPGSVIQVESSQPVEGGRPNALLSRSQLLTSSVMESVPMPNFWLGSQDSVGEPYSLSEA</sequence>
<protein>
    <submittedName>
        <fullName evidence="2">Uncharacterized protein</fullName>
    </submittedName>
</protein>
<dbReference type="Proteomes" id="UP000631181">
    <property type="component" value="Unassembled WGS sequence"/>
</dbReference>
<accession>A0A8J8W645</accession>
<dbReference type="EMBL" id="WIWV01000047">
    <property type="protein sequence ID" value="KAF7716004.1"/>
    <property type="molecule type" value="Genomic_DNA"/>
</dbReference>
<feature type="compositionally biased region" description="Basic and acidic residues" evidence="1">
    <location>
        <begin position="320"/>
        <end position="352"/>
    </location>
</feature>
<name>A0A8J8W645_9EURO</name>
<feature type="region of interest" description="Disordered" evidence="1">
    <location>
        <begin position="1"/>
        <end position="184"/>
    </location>
</feature>
<dbReference type="AlphaFoldDB" id="A0A8J8W645"/>
<reference evidence="2" key="1">
    <citation type="journal article" date="2020" name="Front. Microbiol.">
        <title>Gene regulatory networks of Penicillium echinulatum 2HH and Penicillium oxalicum 114-2 inferred by a computational biology approach.</title>
        <authorList>
            <person name="Lenz A.R."/>
            <person name="Galan-Vasquez E."/>
            <person name="Balbinot E."/>
            <person name="De Abreu F.P."/>
            <person name="De Oliveira N.S."/>
            <person name="Da Rosa L.O."/>
            <person name="De Avila E Silva S."/>
            <person name="Camassola M."/>
            <person name="Dillon A.J.P."/>
            <person name="Perez-Rueda E."/>
        </authorList>
    </citation>
    <scope>NUCLEOTIDE SEQUENCE</scope>
    <source>
        <strain evidence="2">S1M29</strain>
    </source>
</reference>
<feature type="compositionally biased region" description="Basic and acidic residues" evidence="1">
    <location>
        <begin position="219"/>
        <end position="230"/>
    </location>
</feature>
<evidence type="ECO:0000256" key="1">
    <source>
        <dbReference type="SAM" id="MobiDB-lite"/>
    </source>
</evidence>
<feature type="compositionally biased region" description="Basic and acidic residues" evidence="1">
    <location>
        <begin position="167"/>
        <end position="184"/>
    </location>
</feature>
<feature type="compositionally biased region" description="Low complexity" evidence="1">
    <location>
        <begin position="518"/>
        <end position="529"/>
    </location>
</feature>